<dbReference type="EMBL" id="CP139779">
    <property type="protein sequence ID" value="WQB70353.1"/>
    <property type="molecule type" value="Genomic_DNA"/>
</dbReference>
<dbReference type="InterPro" id="IPR051486">
    <property type="entry name" value="Hcy_S-methyltransferase"/>
</dbReference>
<dbReference type="Gene3D" id="3.20.20.330">
    <property type="entry name" value="Homocysteine-binding-like domain"/>
    <property type="match status" value="1"/>
</dbReference>
<dbReference type="InterPro" id="IPR017226">
    <property type="entry name" value="BHMT-like"/>
</dbReference>
<dbReference type="PIRSF" id="PIRSF037505">
    <property type="entry name" value="Betaine_HMT"/>
    <property type="match status" value="1"/>
</dbReference>
<dbReference type="NCBIfam" id="NF007020">
    <property type="entry name" value="PRK09485.1"/>
    <property type="match status" value="1"/>
</dbReference>
<evidence type="ECO:0000313" key="8">
    <source>
        <dbReference type="Proteomes" id="UP001324533"/>
    </source>
</evidence>
<keyword evidence="2 5" id="KW-0808">Transferase</keyword>
<feature type="binding site" evidence="5">
    <location>
        <position position="284"/>
    </location>
    <ligand>
        <name>Zn(2+)</name>
        <dbReference type="ChEBI" id="CHEBI:29105"/>
    </ligand>
</feature>
<dbReference type="PANTHER" id="PTHR46015">
    <property type="entry name" value="ZGC:172121"/>
    <property type="match status" value="1"/>
</dbReference>
<dbReference type="InterPro" id="IPR003726">
    <property type="entry name" value="HCY_dom"/>
</dbReference>
<dbReference type="Proteomes" id="UP001324533">
    <property type="component" value="Chromosome"/>
</dbReference>
<comment type="cofactor">
    <cofactor evidence="5">
        <name>Zn(2+)</name>
        <dbReference type="ChEBI" id="CHEBI:29105"/>
    </cofactor>
</comment>
<keyword evidence="8" id="KW-1185">Reference proteome</keyword>
<keyword evidence="1 5" id="KW-0489">Methyltransferase</keyword>
<dbReference type="RefSeq" id="WP_322410499.1">
    <property type="nucleotide sequence ID" value="NZ_CP139779.1"/>
</dbReference>
<feature type="binding site" evidence="5">
    <location>
        <position position="285"/>
    </location>
    <ligand>
        <name>Zn(2+)</name>
        <dbReference type="ChEBI" id="CHEBI:29105"/>
    </ligand>
</feature>
<proteinExistence type="predicted"/>
<evidence type="ECO:0000256" key="1">
    <source>
        <dbReference type="ARBA" id="ARBA00022603"/>
    </source>
</evidence>
<protein>
    <submittedName>
        <fullName evidence="7">Homocysteine S-methyltransferase</fullName>
        <ecNumber evidence="7">2.1.1.10</ecNumber>
    </submittedName>
</protein>
<feature type="domain" description="Hcy-binding" evidence="6">
    <location>
        <begin position="1"/>
        <end position="299"/>
    </location>
</feature>
<organism evidence="7 8">
    <name type="scientific">Microbacterium invictum</name>
    <dbReference type="NCBI Taxonomy" id="515415"/>
    <lineage>
        <taxon>Bacteria</taxon>
        <taxon>Bacillati</taxon>
        <taxon>Actinomycetota</taxon>
        <taxon>Actinomycetes</taxon>
        <taxon>Micrococcales</taxon>
        <taxon>Microbacteriaceae</taxon>
        <taxon>Microbacterium</taxon>
    </lineage>
</organism>
<name>A0ABZ0VBU5_9MICO</name>
<dbReference type="PANTHER" id="PTHR46015:SF1">
    <property type="entry name" value="HOMOCYSTEINE S-METHYLTRANSFERASE-LIKE ISOFORM 1"/>
    <property type="match status" value="1"/>
</dbReference>
<dbReference type="SUPFAM" id="SSF82282">
    <property type="entry name" value="Homocysteine S-methyltransferase"/>
    <property type="match status" value="1"/>
</dbReference>
<dbReference type="EC" id="2.1.1.10" evidence="7"/>
<evidence type="ECO:0000256" key="4">
    <source>
        <dbReference type="ARBA" id="ARBA00022833"/>
    </source>
</evidence>
<reference evidence="7 8" key="1">
    <citation type="submission" date="2023-06" db="EMBL/GenBank/DDBJ databases">
        <title>Rock-solubilizing bacteria, Microbacterium invictum, promotes re-establishment of vegetation in rocky wasteland by accelerating rock bio-weathering and reshaping soil bacterial community.</title>
        <authorList>
            <person name="Liu C."/>
        </authorList>
    </citation>
    <scope>NUCLEOTIDE SEQUENCE [LARGE SCALE GENOMIC DNA]</scope>
    <source>
        <strain evidence="7 8">X-18</strain>
    </source>
</reference>
<evidence type="ECO:0000259" key="6">
    <source>
        <dbReference type="PROSITE" id="PS50970"/>
    </source>
</evidence>
<gene>
    <name evidence="7" type="primary">mmuM</name>
    <name evidence="7" type="ORF">T9R20_16910</name>
</gene>
<keyword evidence="3 5" id="KW-0479">Metal-binding</keyword>
<sequence>MPTLAEALTRGTVVLDGGLGTLLEAHGHDLSSHLWTARLLRDDPGAVRRAHEAYFAAGARVAVSGSYQVSYEGLAAVGMDRSEVDALLTRSVEIAREARDAAGLAPTDAWVAASVGPFGAARADGSEYTGDYGMTVAELRAWHRPRLAALAAAGADVLAVETIPSLAEVEAICAELAEVDLPAWVSVTISDDGMLRTGELLAEAAGIAASLSCVVGVGLNCCDPRGVTGALGVLRPAVDLPLLVYPNSGEAWRAAERRWSGAGRSLADDAAAWRAAGARGIGGCCRVGPDEIRAIADALG</sequence>
<keyword evidence="4 5" id="KW-0862">Zinc</keyword>
<feature type="binding site" evidence="5">
    <location>
        <position position="221"/>
    </location>
    <ligand>
        <name>Zn(2+)</name>
        <dbReference type="ChEBI" id="CHEBI:29105"/>
    </ligand>
</feature>
<dbReference type="Pfam" id="PF02574">
    <property type="entry name" value="S-methyl_trans"/>
    <property type="match status" value="1"/>
</dbReference>
<dbReference type="InterPro" id="IPR036589">
    <property type="entry name" value="HCY_dom_sf"/>
</dbReference>
<accession>A0ABZ0VBU5</accession>
<evidence type="ECO:0000256" key="3">
    <source>
        <dbReference type="ARBA" id="ARBA00022723"/>
    </source>
</evidence>
<dbReference type="PROSITE" id="PS50970">
    <property type="entry name" value="HCY"/>
    <property type="match status" value="1"/>
</dbReference>
<dbReference type="GO" id="GO:0032259">
    <property type="term" value="P:methylation"/>
    <property type="evidence" value="ECO:0007669"/>
    <property type="project" value="UniProtKB-KW"/>
</dbReference>
<evidence type="ECO:0000256" key="5">
    <source>
        <dbReference type="PROSITE-ProRule" id="PRU00333"/>
    </source>
</evidence>
<evidence type="ECO:0000313" key="7">
    <source>
        <dbReference type="EMBL" id="WQB70353.1"/>
    </source>
</evidence>
<evidence type="ECO:0000256" key="2">
    <source>
        <dbReference type="ARBA" id="ARBA00022679"/>
    </source>
</evidence>
<dbReference type="GO" id="GO:0008168">
    <property type="term" value="F:methyltransferase activity"/>
    <property type="evidence" value="ECO:0007669"/>
    <property type="project" value="UniProtKB-KW"/>
</dbReference>